<protein>
    <submittedName>
        <fullName evidence="1">Uncharacterized protein</fullName>
    </submittedName>
</protein>
<dbReference type="AlphaFoldDB" id="A0A0E9TD13"/>
<sequence>MGSPLSPVLLKVSSCFPCHCCRRLTLWGPVLCKAALLKALYK</sequence>
<evidence type="ECO:0000313" key="1">
    <source>
        <dbReference type="EMBL" id="JAH51594.1"/>
    </source>
</evidence>
<reference evidence="1" key="1">
    <citation type="submission" date="2014-11" db="EMBL/GenBank/DDBJ databases">
        <authorList>
            <person name="Amaro Gonzalez C."/>
        </authorList>
    </citation>
    <scope>NUCLEOTIDE SEQUENCE</scope>
</reference>
<proteinExistence type="predicted"/>
<organism evidence="1">
    <name type="scientific">Anguilla anguilla</name>
    <name type="common">European freshwater eel</name>
    <name type="synonym">Muraena anguilla</name>
    <dbReference type="NCBI Taxonomy" id="7936"/>
    <lineage>
        <taxon>Eukaryota</taxon>
        <taxon>Metazoa</taxon>
        <taxon>Chordata</taxon>
        <taxon>Craniata</taxon>
        <taxon>Vertebrata</taxon>
        <taxon>Euteleostomi</taxon>
        <taxon>Actinopterygii</taxon>
        <taxon>Neopterygii</taxon>
        <taxon>Teleostei</taxon>
        <taxon>Anguilliformes</taxon>
        <taxon>Anguillidae</taxon>
        <taxon>Anguilla</taxon>
    </lineage>
</organism>
<reference evidence="1" key="2">
    <citation type="journal article" date="2015" name="Fish Shellfish Immunol.">
        <title>Early steps in the European eel (Anguilla anguilla)-Vibrio vulnificus interaction in the gills: Role of the RtxA13 toxin.</title>
        <authorList>
            <person name="Callol A."/>
            <person name="Pajuelo D."/>
            <person name="Ebbesson L."/>
            <person name="Teles M."/>
            <person name="MacKenzie S."/>
            <person name="Amaro C."/>
        </authorList>
    </citation>
    <scope>NUCLEOTIDE SEQUENCE</scope>
</reference>
<name>A0A0E9TD13_ANGAN</name>
<accession>A0A0E9TD13</accession>
<dbReference type="EMBL" id="GBXM01056983">
    <property type="protein sequence ID" value="JAH51594.1"/>
    <property type="molecule type" value="Transcribed_RNA"/>
</dbReference>